<evidence type="ECO:0008006" key="3">
    <source>
        <dbReference type="Google" id="ProtNLM"/>
    </source>
</evidence>
<name>A0ABT2UNC7_9BACL</name>
<evidence type="ECO:0000313" key="1">
    <source>
        <dbReference type="EMBL" id="MCU6795521.1"/>
    </source>
</evidence>
<evidence type="ECO:0000313" key="2">
    <source>
        <dbReference type="Proteomes" id="UP001652445"/>
    </source>
</evidence>
<organism evidence="1 2">
    <name type="scientific">Paenibacillus baimaensis</name>
    <dbReference type="NCBI Taxonomy" id="2982185"/>
    <lineage>
        <taxon>Bacteria</taxon>
        <taxon>Bacillati</taxon>
        <taxon>Bacillota</taxon>
        <taxon>Bacilli</taxon>
        <taxon>Bacillales</taxon>
        <taxon>Paenibacillaceae</taxon>
        <taxon>Paenibacillus</taxon>
    </lineage>
</organism>
<accession>A0ABT2UNC7</accession>
<dbReference type="RefSeq" id="WP_076234212.1">
    <property type="nucleotide sequence ID" value="NZ_JAOQIO010000094.1"/>
</dbReference>
<protein>
    <recommendedName>
        <fullName evidence="3">HEPN domain-containing protein</fullName>
    </recommendedName>
</protein>
<proteinExistence type="predicted"/>
<reference evidence="1 2" key="1">
    <citation type="submission" date="2022-09" db="EMBL/GenBank/DDBJ databases">
        <authorList>
            <person name="Han X.L."/>
            <person name="Wang Q."/>
            <person name="Lu T."/>
        </authorList>
    </citation>
    <scope>NUCLEOTIDE SEQUENCE [LARGE SCALE GENOMIC DNA]</scope>
    <source>
        <strain evidence="1 2">WQ 127069</strain>
    </source>
</reference>
<keyword evidence="2" id="KW-1185">Reference proteome</keyword>
<comment type="caution">
    <text evidence="1">The sequence shown here is derived from an EMBL/GenBank/DDBJ whole genome shotgun (WGS) entry which is preliminary data.</text>
</comment>
<sequence>MEHFNYTKITANCLELALKDLTEALYLYEQEQYLLSEKRIFEAIYNASSVLHLIALERNEIASND</sequence>
<gene>
    <name evidence="1" type="ORF">OB236_25745</name>
</gene>
<dbReference type="EMBL" id="JAOQIO010000094">
    <property type="protein sequence ID" value="MCU6795521.1"/>
    <property type="molecule type" value="Genomic_DNA"/>
</dbReference>
<dbReference type="Proteomes" id="UP001652445">
    <property type="component" value="Unassembled WGS sequence"/>
</dbReference>